<comment type="caution">
    <text evidence="1">The sequence shown here is derived from an EMBL/GenBank/DDBJ whole genome shotgun (WGS) entry which is preliminary data.</text>
</comment>
<gene>
    <name evidence="1" type="ORF">PAMC26577_00845</name>
</gene>
<dbReference type="AlphaFoldDB" id="A0A242N768"/>
<sequence>MMHISKRDAPVAGGSTDKPTVIANSKLDIDVLRRVAEAAPSGRWSVWTSNSWRRVFADQRGKHVSVVEPTTQGDGHADLLFGAGVATYLESFPAEVALELLDELVAARAANADLFGLLERAHRAIDLLLAQMIMAAPDFRVTQSVVWLDVVAVAEALGRKPS</sequence>
<evidence type="ECO:0000313" key="2">
    <source>
        <dbReference type="Proteomes" id="UP000195221"/>
    </source>
</evidence>
<evidence type="ECO:0000313" key="1">
    <source>
        <dbReference type="EMBL" id="OTP79442.1"/>
    </source>
</evidence>
<reference evidence="1 2" key="1">
    <citation type="submission" date="2017-03" db="EMBL/GenBank/DDBJ databases">
        <title>Genome analysis of strain PAMC 26577.</title>
        <authorList>
            <person name="Oh H.-M."/>
            <person name="Yang J.-A."/>
        </authorList>
    </citation>
    <scope>NUCLEOTIDE SEQUENCE [LARGE SCALE GENOMIC DNA]</scope>
    <source>
        <strain evidence="1 2">PAMC 26577</strain>
    </source>
</reference>
<dbReference type="EMBL" id="NBTZ01000009">
    <property type="protein sequence ID" value="OTP79442.1"/>
    <property type="molecule type" value="Genomic_DNA"/>
</dbReference>
<name>A0A242N768_CABSO</name>
<protein>
    <submittedName>
        <fullName evidence="1">Uncharacterized protein</fullName>
    </submittedName>
</protein>
<proteinExistence type="predicted"/>
<dbReference type="Proteomes" id="UP000195221">
    <property type="component" value="Unassembled WGS sequence"/>
</dbReference>
<organism evidence="1 2">
    <name type="scientific">Caballeronia sordidicola</name>
    <name type="common">Burkholderia sordidicola</name>
    <dbReference type="NCBI Taxonomy" id="196367"/>
    <lineage>
        <taxon>Bacteria</taxon>
        <taxon>Pseudomonadati</taxon>
        <taxon>Pseudomonadota</taxon>
        <taxon>Betaproteobacteria</taxon>
        <taxon>Burkholderiales</taxon>
        <taxon>Burkholderiaceae</taxon>
        <taxon>Caballeronia</taxon>
    </lineage>
</organism>
<accession>A0A242N768</accession>